<feature type="chain" id="PRO_5002344054" evidence="1">
    <location>
        <begin position="24"/>
        <end position="131"/>
    </location>
</feature>
<protein>
    <submittedName>
        <fullName evidence="2">Odontosis associated phosphoprotein</fullName>
    </submittedName>
</protein>
<evidence type="ECO:0000313" key="3">
    <source>
        <dbReference type="Proteomes" id="UP000029965"/>
    </source>
</evidence>
<dbReference type="GO" id="GO:0070175">
    <property type="term" value="P:positive regulation of enamel mineralization"/>
    <property type="evidence" value="ECO:0007669"/>
    <property type="project" value="Ensembl"/>
</dbReference>
<dbReference type="STRING" id="60711.ENSCSAP00000001035"/>
<evidence type="ECO:0000313" key="2">
    <source>
        <dbReference type="Ensembl" id="ENSCSAP00000001035.1"/>
    </source>
</evidence>
<dbReference type="eggNOG" id="ENOG502TDVZ">
    <property type="taxonomic scope" value="Eukaryota"/>
</dbReference>
<accession>A0A0D9QXE6</accession>
<dbReference type="EMBL" id="AQIB01016403">
    <property type="status" value="NOT_ANNOTATED_CDS"/>
    <property type="molecule type" value="Genomic_DNA"/>
</dbReference>
<proteinExistence type="predicted"/>
<dbReference type="BioGRID-ORCS" id="103235810">
    <property type="hits" value="0 hits in 6 CRISPR screens"/>
</dbReference>
<reference evidence="2 3" key="1">
    <citation type="submission" date="2014-03" db="EMBL/GenBank/DDBJ databases">
        <authorList>
            <person name="Warren W."/>
            <person name="Wilson R.K."/>
        </authorList>
    </citation>
    <scope>NUCLEOTIDE SEQUENCE</scope>
</reference>
<organism evidence="2 3">
    <name type="scientific">Chlorocebus sabaeus</name>
    <name type="common">Green monkey</name>
    <name type="synonym">Simia sabaea</name>
    <dbReference type="NCBI Taxonomy" id="60711"/>
    <lineage>
        <taxon>Eukaryota</taxon>
        <taxon>Metazoa</taxon>
        <taxon>Chordata</taxon>
        <taxon>Craniata</taxon>
        <taxon>Vertebrata</taxon>
        <taxon>Euteleostomi</taxon>
        <taxon>Mammalia</taxon>
        <taxon>Eutheria</taxon>
        <taxon>Euarchontoglires</taxon>
        <taxon>Primates</taxon>
        <taxon>Haplorrhini</taxon>
        <taxon>Catarrhini</taxon>
        <taxon>Cercopithecidae</taxon>
        <taxon>Cercopithecinae</taxon>
        <taxon>Chlorocebus</taxon>
    </lineage>
</organism>
<dbReference type="PANTHER" id="PTHR40376">
    <property type="entry name" value="ODONTOGENESIS ASSOCIATED PHOSPHOPROTEIN"/>
    <property type="match status" value="1"/>
</dbReference>
<dbReference type="KEGG" id="csab:103235810"/>
<feature type="signal peptide" evidence="1">
    <location>
        <begin position="1"/>
        <end position="23"/>
    </location>
</feature>
<dbReference type="GeneTree" id="ENSGT00390000005348"/>
<keyword evidence="1" id="KW-0732">Signal</keyword>
<dbReference type="Ensembl" id="ENSCSAT00000002738.1">
    <property type="protein sequence ID" value="ENSCSAP00000001035.1"/>
    <property type="gene ID" value="ENSCSAG00000004709.1"/>
</dbReference>
<dbReference type="InterPro" id="IPR031706">
    <property type="entry name" value="ODAPH"/>
</dbReference>
<name>A0A0D9QXE6_CHLSB</name>
<evidence type="ECO:0000256" key="1">
    <source>
        <dbReference type="SAM" id="SignalP"/>
    </source>
</evidence>
<gene>
    <name evidence="2" type="primary">ODAPH</name>
</gene>
<dbReference type="AlphaFoldDB" id="A0A0D9QXE6"/>
<dbReference type="Bgee" id="ENSCSAG00000004709">
    <property type="expression patterns" value="Expressed in pituitary gland and 2 other cell types or tissues"/>
</dbReference>
<keyword evidence="3" id="KW-1185">Reference proteome</keyword>
<reference evidence="2" key="3">
    <citation type="submission" date="2025-09" db="UniProtKB">
        <authorList>
            <consortium name="Ensembl"/>
        </authorList>
    </citation>
    <scope>IDENTIFICATION</scope>
</reference>
<reference evidence="2" key="2">
    <citation type="submission" date="2025-08" db="UniProtKB">
        <authorList>
            <consortium name="Ensembl"/>
        </authorList>
    </citation>
    <scope>IDENTIFICATION</scope>
</reference>
<dbReference type="OMA" id="FYWPHRR"/>
<dbReference type="Pfam" id="PF15848">
    <property type="entry name" value="ODAPH"/>
    <property type="match status" value="1"/>
</dbReference>
<sequence>MARRHCFSYWLLVCWLAVTVAEGQEEVFTPPGDSQNNANPTDCQIFTLTPPPATRSPVTRVQPITKTPRCPFHFFPRRPRIYFRFPNRPFLPSRCNHHFPFQPFYWPHRRLTPYRYFPRRRLQRGSSSEES</sequence>
<dbReference type="Proteomes" id="UP000029965">
    <property type="component" value="Chromosome 7"/>
</dbReference>
<dbReference type="PANTHER" id="PTHR40376:SF1">
    <property type="entry name" value="ODONTOGENESIS ASSOCIATED PHOSPHOPROTEIN"/>
    <property type="match status" value="1"/>
</dbReference>